<evidence type="ECO:0000256" key="1">
    <source>
        <dbReference type="ARBA" id="ARBA00011073"/>
    </source>
</evidence>
<dbReference type="EMBL" id="JADIMW010000030">
    <property type="protein sequence ID" value="MBO8437877.1"/>
    <property type="molecule type" value="Genomic_DNA"/>
</dbReference>
<feature type="active site" description="Charge relay system" evidence="5 6">
    <location>
        <position position="156"/>
    </location>
</feature>
<dbReference type="PANTHER" id="PTHR43806">
    <property type="entry name" value="PEPTIDASE S8"/>
    <property type="match status" value="1"/>
</dbReference>
<dbReference type="InterPro" id="IPR023827">
    <property type="entry name" value="Peptidase_S8_Asp-AS"/>
</dbReference>
<keyword evidence="4 6" id="KW-0720">Serine protease</keyword>
<name>A0A9D9E367_9BACT</name>
<reference evidence="9" key="1">
    <citation type="submission" date="2020-10" db="EMBL/GenBank/DDBJ databases">
        <authorList>
            <person name="Gilroy R."/>
        </authorList>
    </citation>
    <scope>NUCLEOTIDE SEQUENCE</scope>
    <source>
        <strain evidence="9">G3-4614</strain>
    </source>
</reference>
<evidence type="ECO:0000259" key="8">
    <source>
        <dbReference type="Pfam" id="PF00082"/>
    </source>
</evidence>
<gene>
    <name evidence="9" type="ORF">IAC54_03120</name>
</gene>
<sequence length="718" mass="77774">MNDTKRHITLIKTVLLALLIHIPASYGTGVISPYTKSLISEIKERNTADTLSLKSSRCDERLNCYILLENEEAVENLVSEGIEINSISGNIATASIPVCQIEEAVNIQGVKRVESGAPVSLSLDIARAETGADAVQSGTGIDMGYDGSGVIIGLVDSGLEYDHINFYDNNGNLRIKRIWQQGDNTGTPPDGFSYGSEYTTQSEIEGIKYDTPTGTHATHVAGIAAGGYRGSDFYGIAPNADIVYVKFGDNQTSVTDAISYIYSYAESVGKPAVINLSISSFVGSRDGSSFFDRVADELQGSGHLMVGAASNYGSRKMHMSGSFASPTDTVKSFMNGKYTLSNTDYIEAYGDKNSYLNVKVSLYDLANDKEIKASPVISTLRYSEYALTLTEGITGVINIYTETDYLSSRPHVFIEKKISNVNQGYAIAIKFSGASGKSVHAWGYLDDFSSNNKTGWNDGNNAYTVSEIGGTGKRIITAGAYCTKLFSQVSLNDISPSSSRGPTLDGRTKPDVTAPGNVVVSSYSDSPNIINSSYYAPYLSAGETVTVDGRKYYYGAMSGTSMSAPVVTGAMALWLQARPELTPEEAKEIIAETAREDEHTGDTDITGNTWGYGKIDIIEGIKSCLRLNSVKDAYSDNADNIKLYYSRQSESLKLLCLNDSDETSLSIYNISGQSVFEKQYGRTTAGEEYSETLSSLPQGTYIVKCRTKTRQYQLKIIK</sequence>
<evidence type="ECO:0000256" key="4">
    <source>
        <dbReference type="ARBA" id="ARBA00022825"/>
    </source>
</evidence>
<dbReference type="InterPro" id="IPR000209">
    <property type="entry name" value="Peptidase_S8/S53_dom"/>
</dbReference>
<dbReference type="Proteomes" id="UP000823636">
    <property type="component" value="Unassembled WGS sequence"/>
</dbReference>
<dbReference type="InterPro" id="IPR023828">
    <property type="entry name" value="Peptidase_S8_Ser-AS"/>
</dbReference>
<accession>A0A9D9E367</accession>
<comment type="similarity">
    <text evidence="1 6 7">Belongs to the peptidase S8 family.</text>
</comment>
<dbReference type="Pfam" id="PF00082">
    <property type="entry name" value="Peptidase_S8"/>
    <property type="match status" value="2"/>
</dbReference>
<dbReference type="NCBIfam" id="TIGR04183">
    <property type="entry name" value="Por_Secre_tail"/>
    <property type="match status" value="1"/>
</dbReference>
<dbReference type="PROSITE" id="PS51892">
    <property type="entry name" value="SUBTILASE"/>
    <property type="match status" value="1"/>
</dbReference>
<dbReference type="PROSITE" id="PS00138">
    <property type="entry name" value="SUBTILASE_SER"/>
    <property type="match status" value="1"/>
</dbReference>
<dbReference type="PROSITE" id="PS00136">
    <property type="entry name" value="SUBTILASE_ASP"/>
    <property type="match status" value="1"/>
</dbReference>
<evidence type="ECO:0000313" key="9">
    <source>
        <dbReference type="EMBL" id="MBO8437877.1"/>
    </source>
</evidence>
<dbReference type="PRINTS" id="PR00723">
    <property type="entry name" value="SUBTILISIN"/>
</dbReference>
<organism evidence="9 10">
    <name type="scientific">Candidatus Caccoplasma merdipullorum</name>
    <dbReference type="NCBI Taxonomy" id="2840718"/>
    <lineage>
        <taxon>Bacteria</taxon>
        <taxon>Pseudomonadati</taxon>
        <taxon>Bacteroidota</taxon>
        <taxon>Bacteroidia</taxon>
        <taxon>Bacteroidales</taxon>
        <taxon>Bacteroidaceae</taxon>
        <taxon>Bacteroidaceae incertae sedis</taxon>
        <taxon>Candidatus Caccoplasma</taxon>
    </lineage>
</organism>
<dbReference type="InterPro" id="IPR015500">
    <property type="entry name" value="Peptidase_S8_subtilisin-rel"/>
</dbReference>
<proteinExistence type="inferred from homology"/>
<dbReference type="GO" id="GO:0004252">
    <property type="term" value="F:serine-type endopeptidase activity"/>
    <property type="evidence" value="ECO:0007669"/>
    <property type="project" value="UniProtKB-UniRule"/>
</dbReference>
<keyword evidence="3 6" id="KW-0378">Hydrolase</keyword>
<dbReference type="AlphaFoldDB" id="A0A9D9E367"/>
<evidence type="ECO:0000256" key="7">
    <source>
        <dbReference type="RuleBase" id="RU003355"/>
    </source>
</evidence>
<evidence type="ECO:0000313" key="10">
    <source>
        <dbReference type="Proteomes" id="UP000823636"/>
    </source>
</evidence>
<evidence type="ECO:0000256" key="3">
    <source>
        <dbReference type="ARBA" id="ARBA00022801"/>
    </source>
</evidence>
<reference evidence="9" key="2">
    <citation type="journal article" date="2021" name="PeerJ">
        <title>Extensive microbial diversity within the chicken gut microbiome revealed by metagenomics and culture.</title>
        <authorList>
            <person name="Gilroy R."/>
            <person name="Ravi A."/>
            <person name="Getino M."/>
            <person name="Pursley I."/>
            <person name="Horton D.L."/>
            <person name="Alikhan N.F."/>
            <person name="Baker D."/>
            <person name="Gharbi K."/>
            <person name="Hall N."/>
            <person name="Watson M."/>
            <person name="Adriaenssens E.M."/>
            <person name="Foster-Nyarko E."/>
            <person name="Jarju S."/>
            <person name="Secka A."/>
            <person name="Antonio M."/>
            <person name="Oren A."/>
            <person name="Chaudhuri R.R."/>
            <person name="La Ragione R."/>
            <person name="Hildebrand F."/>
            <person name="Pallen M.J."/>
        </authorList>
    </citation>
    <scope>NUCLEOTIDE SEQUENCE</scope>
    <source>
        <strain evidence="9">G3-4614</strain>
    </source>
</reference>
<feature type="domain" description="Peptidase S8/S53" evidence="8">
    <location>
        <begin position="452"/>
        <end position="601"/>
    </location>
</feature>
<evidence type="ECO:0000256" key="6">
    <source>
        <dbReference type="PROSITE-ProRule" id="PRU01240"/>
    </source>
</evidence>
<feature type="active site" description="Charge relay system" evidence="5 6">
    <location>
        <position position="561"/>
    </location>
</feature>
<comment type="caution">
    <text evidence="9">The sequence shown here is derived from an EMBL/GenBank/DDBJ whole genome shotgun (WGS) entry which is preliminary data.</text>
</comment>
<feature type="active site" description="Charge relay system" evidence="5 6">
    <location>
        <position position="216"/>
    </location>
</feature>
<protein>
    <submittedName>
        <fullName evidence="9">S8 family peptidase</fullName>
    </submittedName>
</protein>
<dbReference type="InterPro" id="IPR026444">
    <property type="entry name" value="Secre_tail"/>
</dbReference>
<feature type="domain" description="Peptidase S8/S53" evidence="8">
    <location>
        <begin position="147"/>
        <end position="315"/>
    </location>
</feature>
<dbReference type="PANTHER" id="PTHR43806:SF11">
    <property type="entry name" value="CEREVISIN-RELATED"/>
    <property type="match status" value="1"/>
</dbReference>
<evidence type="ECO:0000256" key="2">
    <source>
        <dbReference type="ARBA" id="ARBA00022670"/>
    </source>
</evidence>
<evidence type="ECO:0000256" key="5">
    <source>
        <dbReference type="PIRSR" id="PIRSR615500-1"/>
    </source>
</evidence>
<dbReference type="Gene3D" id="3.40.50.200">
    <property type="entry name" value="Peptidase S8/S53 domain"/>
    <property type="match status" value="2"/>
</dbReference>
<dbReference type="InterPro" id="IPR050131">
    <property type="entry name" value="Peptidase_S8_subtilisin-like"/>
</dbReference>
<dbReference type="SUPFAM" id="SSF52743">
    <property type="entry name" value="Subtilisin-like"/>
    <property type="match status" value="1"/>
</dbReference>
<dbReference type="GO" id="GO:0006508">
    <property type="term" value="P:proteolysis"/>
    <property type="evidence" value="ECO:0007669"/>
    <property type="project" value="UniProtKB-KW"/>
</dbReference>
<dbReference type="InterPro" id="IPR036852">
    <property type="entry name" value="Peptidase_S8/S53_dom_sf"/>
</dbReference>
<keyword evidence="2 6" id="KW-0645">Protease</keyword>